<feature type="transmembrane region" description="Helical" evidence="8">
    <location>
        <begin position="405"/>
        <end position="423"/>
    </location>
</feature>
<dbReference type="PANTHER" id="PTHR48085">
    <property type="entry name" value="CADMIUM/ZINC-TRANSPORTING ATPASE HMA2-RELATED"/>
    <property type="match status" value="1"/>
</dbReference>
<evidence type="ECO:0000256" key="2">
    <source>
        <dbReference type="ARBA" id="ARBA00006024"/>
    </source>
</evidence>
<dbReference type="SFLD" id="SFLDG00002">
    <property type="entry name" value="C1.7:_P-type_atpase_like"/>
    <property type="match status" value="1"/>
</dbReference>
<keyword evidence="8" id="KW-1003">Cell membrane</keyword>
<keyword evidence="5" id="KW-1278">Translocase</keyword>
<sequence length="471" mass="49310">VDNLNLSETQPFCPSKLSAPLINTDGVLTVRVDKTASDNTIARIIHLVEEAEGSKAQTARFIDRFSRVYTPLVVLVAGLVTVVPPLLFGQAWHEWLYKGLALLLIGCPCALVLSVPAAITSGISAGTRRGLLIKGGAALESIGTVNTIAFDKTGTLTVGKPRVTDVQPVNGTRRDVLRLAAAVESGSSHPLAQAILKAAQDEQVPVPPAQDAQALAGRGVSAKVEGRTLLVSSPRHAAEQLTFTARQAEQIAAYESEGKTAVVLHDGQAPLGLLAVRDEPRDDARAALAELRALGIDTVMLTGDNARTGQAIARGLGIAVQAELLPEDKLKVIDSLKAQGSVAMVGDGINDAPALARADVGIAMGGGTDVALETADAALLQGKVTGVTELVQLSRATMNNIRQNIFFALGLKAVFLVTTLLGYTNLWMAILADTGATAIVTANALRLLGWGRHLNHLPTTPQPVIQTQVAR</sequence>
<keyword evidence="8" id="KW-0547">Nucleotide-binding</keyword>
<name>A0ABV8A8E5_9DEIO</name>
<dbReference type="InterPro" id="IPR023214">
    <property type="entry name" value="HAD_sf"/>
</dbReference>
<keyword evidence="3 8" id="KW-0812">Transmembrane</keyword>
<evidence type="ECO:0000256" key="3">
    <source>
        <dbReference type="ARBA" id="ARBA00022692"/>
    </source>
</evidence>
<dbReference type="Gene3D" id="3.40.50.1000">
    <property type="entry name" value="HAD superfamily/HAD-like"/>
    <property type="match status" value="1"/>
</dbReference>
<dbReference type="NCBIfam" id="TIGR01494">
    <property type="entry name" value="ATPase_P-type"/>
    <property type="match status" value="1"/>
</dbReference>
<gene>
    <name evidence="9" type="ORF">ACFOPQ_13305</name>
</gene>
<dbReference type="RefSeq" id="WP_380078935.1">
    <property type="nucleotide sequence ID" value="NZ_JBHRZF010000156.1"/>
</dbReference>
<evidence type="ECO:0000256" key="5">
    <source>
        <dbReference type="ARBA" id="ARBA00022967"/>
    </source>
</evidence>
<protein>
    <submittedName>
        <fullName evidence="9">Heavy metal translocating P-type ATPase</fullName>
    </submittedName>
</protein>
<feature type="non-terminal residue" evidence="9">
    <location>
        <position position="1"/>
    </location>
</feature>
<evidence type="ECO:0000256" key="8">
    <source>
        <dbReference type="RuleBase" id="RU362081"/>
    </source>
</evidence>
<dbReference type="Pfam" id="PF00702">
    <property type="entry name" value="Hydrolase"/>
    <property type="match status" value="1"/>
</dbReference>
<dbReference type="SUPFAM" id="SSF81665">
    <property type="entry name" value="Calcium ATPase, transmembrane domain M"/>
    <property type="match status" value="1"/>
</dbReference>
<dbReference type="InterPro" id="IPR027256">
    <property type="entry name" value="P-typ_ATPase_IB"/>
</dbReference>
<evidence type="ECO:0000256" key="7">
    <source>
        <dbReference type="ARBA" id="ARBA00023136"/>
    </source>
</evidence>
<evidence type="ECO:0000256" key="6">
    <source>
        <dbReference type="ARBA" id="ARBA00022989"/>
    </source>
</evidence>
<dbReference type="SFLD" id="SFLDF00027">
    <property type="entry name" value="p-type_atpase"/>
    <property type="match status" value="1"/>
</dbReference>
<dbReference type="SFLD" id="SFLDS00003">
    <property type="entry name" value="Haloacid_Dehalogenase"/>
    <property type="match status" value="1"/>
</dbReference>
<comment type="caution">
    <text evidence="8">Lacks conserved residue(s) required for the propagation of feature annotation.</text>
</comment>
<proteinExistence type="inferred from homology"/>
<dbReference type="PRINTS" id="PR00119">
    <property type="entry name" value="CATATPASE"/>
</dbReference>
<keyword evidence="8" id="KW-0067">ATP-binding</keyword>
<dbReference type="InterPro" id="IPR036412">
    <property type="entry name" value="HAD-like_sf"/>
</dbReference>
<keyword evidence="7 8" id="KW-0472">Membrane</keyword>
<dbReference type="InterPro" id="IPR044492">
    <property type="entry name" value="P_typ_ATPase_HD_dom"/>
</dbReference>
<dbReference type="PRINTS" id="PR00120">
    <property type="entry name" value="HATPASE"/>
</dbReference>
<dbReference type="EMBL" id="JBHRZF010000156">
    <property type="protein sequence ID" value="MFC3861739.1"/>
    <property type="molecule type" value="Genomic_DNA"/>
</dbReference>
<accession>A0ABV8A8E5</accession>
<dbReference type="InterPro" id="IPR051014">
    <property type="entry name" value="Cation_Transport_ATPase_IB"/>
</dbReference>
<dbReference type="InterPro" id="IPR023299">
    <property type="entry name" value="ATPase_P-typ_cyto_dom_N"/>
</dbReference>
<evidence type="ECO:0000256" key="4">
    <source>
        <dbReference type="ARBA" id="ARBA00022723"/>
    </source>
</evidence>
<dbReference type="NCBIfam" id="TIGR01525">
    <property type="entry name" value="ATPase-IB_hvy"/>
    <property type="match status" value="1"/>
</dbReference>
<dbReference type="Gene3D" id="1.20.1110.10">
    <property type="entry name" value="Calcium-transporting ATPase, transmembrane domain"/>
    <property type="match status" value="1"/>
</dbReference>
<dbReference type="SUPFAM" id="SSF56784">
    <property type="entry name" value="HAD-like"/>
    <property type="match status" value="1"/>
</dbReference>
<feature type="transmembrane region" description="Helical" evidence="8">
    <location>
        <begin position="100"/>
        <end position="119"/>
    </location>
</feature>
<dbReference type="PANTHER" id="PTHR48085:SF5">
    <property type="entry name" value="CADMIUM_ZINC-TRANSPORTING ATPASE HMA4-RELATED"/>
    <property type="match status" value="1"/>
</dbReference>
<evidence type="ECO:0000313" key="10">
    <source>
        <dbReference type="Proteomes" id="UP001595748"/>
    </source>
</evidence>
<dbReference type="InterPro" id="IPR001757">
    <property type="entry name" value="P_typ_ATPase"/>
</dbReference>
<keyword evidence="10" id="KW-1185">Reference proteome</keyword>
<keyword evidence="6 8" id="KW-1133">Transmembrane helix</keyword>
<comment type="caution">
    <text evidence="9">The sequence shown here is derived from an EMBL/GenBank/DDBJ whole genome shotgun (WGS) entry which is preliminary data.</text>
</comment>
<dbReference type="InterPro" id="IPR018303">
    <property type="entry name" value="ATPase_P-typ_P_site"/>
</dbReference>
<keyword evidence="4 8" id="KW-0479">Metal-binding</keyword>
<organism evidence="9 10">
    <name type="scientific">Deinococcus antarcticus</name>
    <dbReference type="NCBI Taxonomy" id="1298767"/>
    <lineage>
        <taxon>Bacteria</taxon>
        <taxon>Thermotogati</taxon>
        <taxon>Deinococcota</taxon>
        <taxon>Deinococci</taxon>
        <taxon>Deinococcales</taxon>
        <taxon>Deinococcaceae</taxon>
        <taxon>Deinococcus</taxon>
    </lineage>
</organism>
<dbReference type="Gene3D" id="3.40.1110.10">
    <property type="entry name" value="Calcium-transporting ATPase, cytoplasmic domain N"/>
    <property type="match status" value="1"/>
</dbReference>
<feature type="transmembrane region" description="Helical" evidence="8">
    <location>
        <begin position="68"/>
        <end position="88"/>
    </location>
</feature>
<evidence type="ECO:0000313" key="9">
    <source>
        <dbReference type="EMBL" id="MFC3861739.1"/>
    </source>
</evidence>
<dbReference type="InterPro" id="IPR023298">
    <property type="entry name" value="ATPase_P-typ_TM_dom_sf"/>
</dbReference>
<dbReference type="PROSITE" id="PS00154">
    <property type="entry name" value="ATPASE_E1_E2"/>
    <property type="match status" value="1"/>
</dbReference>
<comment type="similarity">
    <text evidence="2 8">Belongs to the cation transport ATPase (P-type) (TC 3.A.3) family. Type IB subfamily.</text>
</comment>
<evidence type="ECO:0000256" key="1">
    <source>
        <dbReference type="ARBA" id="ARBA00004370"/>
    </source>
</evidence>
<reference evidence="10" key="1">
    <citation type="journal article" date="2019" name="Int. J. Syst. Evol. Microbiol.">
        <title>The Global Catalogue of Microorganisms (GCM) 10K type strain sequencing project: providing services to taxonomists for standard genome sequencing and annotation.</title>
        <authorList>
            <consortium name="The Broad Institute Genomics Platform"/>
            <consortium name="The Broad Institute Genome Sequencing Center for Infectious Disease"/>
            <person name="Wu L."/>
            <person name="Ma J."/>
        </authorList>
    </citation>
    <scope>NUCLEOTIDE SEQUENCE [LARGE SCALE GENOMIC DNA]</scope>
    <source>
        <strain evidence="10">CCTCC AB 2013263</strain>
    </source>
</reference>
<comment type="subcellular location">
    <subcellularLocation>
        <location evidence="8">Cell membrane</location>
    </subcellularLocation>
    <subcellularLocation>
        <location evidence="1">Membrane</location>
    </subcellularLocation>
</comment>
<dbReference type="Proteomes" id="UP001595748">
    <property type="component" value="Unassembled WGS sequence"/>
</dbReference>